<protein>
    <recommendedName>
        <fullName evidence="4">DoxX protein</fullName>
    </recommendedName>
</protein>
<name>A0A7G8BQF7_9BACT</name>
<accession>A0A7G8BQF7</accession>
<dbReference type="KEGG" id="adin:H7849_03710"/>
<keyword evidence="3" id="KW-1185">Reference proteome</keyword>
<evidence type="ECO:0000313" key="2">
    <source>
        <dbReference type="EMBL" id="QNI34777.1"/>
    </source>
</evidence>
<feature type="transmembrane region" description="Helical" evidence="1">
    <location>
        <begin position="96"/>
        <end position="113"/>
    </location>
</feature>
<feature type="transmembrane region" description="Helical" evidence="1">
    <location>
        <begin position="7"/>
        <end position="27"/>
    </location>
</feature>
<feature type="transmembrane region" description="Helical" evidence="1">
    <location>
        <begin position="47"/>
        <end position="65"/>
    </location>
</feature>
<sequence length="126" mass="13946">MKIAVIIARILLGVIFVAFGLNAYLHFLPKPFPPGIAGMFVGAMFQAHYILFVGALEVISGALLLVNRYVPFALAILAPIIVNIIAFLLLLPPVGWQPGVLAAILWVFLFFHYRKYFSGIFVQRTS</sequence>
<organism evidence="2 3">
    <name type="scientific">Alloacidobacterium dinghuense</name>
    <dbReference type="NCBI Taxonomy" id="2763107"/>
    <lineage>
        <taxon>Bacteria</taxon>
        <taxon>Pseudomonadati</taxon>
        <taxon>Acidobacteriota</taxon>
        <taxon>Terriglobia</taxon>
        <taxon>Terriglobales</taxon>
        <taxon>Acidobacteriaceae</taxon>
        <taxon>Alloacidobacterium</taxon>
    </lineage>
</organism>
<evidence type="ECO:0008006" key="4">
    <source>
        <dbReference type="Google" id="ProtNLM"/>
    </source>
</evidence>
<feature type="transmembrane region" description="Helical" evidence="1">
    <location>
        <begin position="72"/>
        <end position="90"/>
    </location>
</feature>
<evidence type="ECO:0000256" key="1">
    <source>
        <dbReference type="SAM" id="Phobius"/>
    </source>
</evidence>
<keyword evidence="1" id="KW-0812">Transmembrane</keyword>
<keyword evidence="1" id="KW-1133">Transmembrane helix</keyword>
<evidence type="ECO:0000313" key="3">
    <source>
        <dbReference type="Proteomes" id="UP000515312"/>
    </source>
</evidence>
<dbReference type="Proteomes" id="UP000515312">
    <property type="component" value="Chromosome"/>
</dbReference>
<keyword evidence="1" id="KW-0472">Membrane</keyword>
<dbReference type="EMBL" id="CP060394">
    <property type="protein sequence ID" value="QNI34777.1"/>
    <property type="molecule type" value="Genomic_DNA"/>
</dbReference>
<reference evidence="2 3" key="1">
    <citation type="submission" date="2020-08" db="EMBL/GenBank/DDBJ databases">
        <title>Edaphobacter telluris sp. nov. and Acidobacterium dinghuensis sp. nov., two acidobacteria isolated from forest soil.</title>
        <authorList>
            <person name="Fu J."/>
            <person name="Qiu L."/>
        </authorList>
    </citation>
    <scope>NUCLEOTIDE SEQUENCE [LARGE SCALE GENOMIC DNA]</scope>
    <source>
        <strain evidence="2">4Y35</strain>
    </source>
</reference>
<proteinExistence type="predicted"/>
<dbReference type="AlphaFoldDB" id="A0A7G8BQF7"/>
<gene>
    <name evidence="2" type="ORF">H7849_03710</name>
</gene>